<feature type="domain" description="Chitin-binding type-2" evidence="6">
    <location>
        <begin position="57"/>
        <end position="111"/>
    </location>
</feature>
<dbReference type="InterPro" id="IPR036508">
    <property type="entry name" value="Chitin-bd_dom_sf"/>
</dbReference>
<evidence type="ECO:0000256" key="3">
    <source>
        <dbReference type="ARBA" id="ARBA00022737"/>
    </source>
</evidence>
<dbReference type="SUPFAM" id="SSF57625">
    <property type="entry name" value="Invertebrate chitin-binding proteins"/>
    <property type="match status" value="2"/>
</dbReference>
<dbReference type="InterPro" id="IPR051940">
    <property type="entry name" value="Chitin_bind-dev_reg"/>
</dbReference>
<dbReference type="GO" id="GO:0008061">
    <property type="term" value="F:chitin binding"/>
    <property type="evidence" value="ECO:0007669"/>
    <property type="project" value="UniProtKB-KW"/>
</dbReference>
<evidence type="ECO:0000256" key="4">
    <source>
        <dbReference type="ARBA" id="ARBA00023157"/>
    </source>
</evidence>
<evidence type="ECO:0000256" key="5">
    <source>
        <dbReference type="ARBA" id="ARBA00023180"/>
    </source>
</evidence>
<reference evidence="7 8" key="1">
    <citation type="submission" date="2024-10" db="EMBL/GenBank/DDBJ databases">
        <title>Updated reference genomes for cyclostephanoid diatoms.</title>
        <authorList>
            <person name="Roberts W.R."/>
            <person name="Alverson A.J."/>
        </authorList>
    </citation>
    <scope>NUCLEOTIDE SEQUENCE [LARGE SCALE GENOMIC DNA]</scope>
    <source>
        <strain evidence="7 8">AJA010-31</strain>
    </source>
</reference>
<proteinExistence type="predicted"/>
<dbReference type="SMART" id="SM00494">
    <property type="entry name" value="ChtBD2"/>
    <property type="match status" value="2"/>
</dbReference>
<dbReference type="Pfam" id="PF01607">
    <property type="entry name" value="CBM_14"/>
    <property type="match status" value="2"/>
</dbReference>
<dbReference type="PANTHER" id="PTHR23301:SF0">
    <property type="entry name" value="CHITIN-BINDING TYPE-2 DOMAIN-CONTAINING PROTEIN-RELATED"/>
    <property type="match status" value="1"/>
</dbReference>
<comment type="caution">
    <text evidence="7">The sequence shown here is derived from an EMBL/GenBank/DDBJ whole genome shotgun (WGS) entry which is preliminary data.</text>
</comment>
<dbReference type="PANTHER" id="PTHR23301">
    <property type="entry name" value="CHITIN BINDING PERITROPHIN-A"/>
    <property type="match status" value="1"/>
</dbReference>
<dbReference type="Gene3D" id="2.170.140.10">
    <property type="entry name" value="Chitin binding domain"/>
    <property type="match status" value="2"/>
</dbReference>
<evidence type="ECO:0000256" key="2">
    <source>
        <dbReference type="ARBA" id="ARBA00022729"/>
    </source>
</evidence>
<dbReference type="InterPro" id="IPR002557">
    <property type="entry name" value="Chitin-bd_dom"/>
</dbReference>
<evidence type="ECO:0000256" key="1">
    <source>
        <dbReference type="ARBA" id="ARBA00022669"/>
    </source>
</evidence>
<protein>
    <recommendedName>
        <fullName evidence="6">Chitin-binding type-2 domain-containing protein</fullName>
    </recommendedName>
</protein>
<dbReference type="AlphaFoldDB" id="A0ABD3PN61"/>
<gene>
    <name evidence="7" type="ORF">ACHAWO_002818</name>
</gene>
<evidence type="ECO:0000259" key="6">
    <source>
        <dbReference type="PROSITE" id="PS50940"/>
    </source>
</evidence>
<keyword evidence="3" id="KW-0677">Repeat</keyword>
<keyword evidence="1" id="KW-0147">Chitin-binding</keyword>
<evidence type="ECO:0000313" key="7">
    <source>
        <dbReference type="EMBL" id="KAL3789489.1"/>
    </source>
</evidence>
<dbReference type="EMBL" id="JALLPJ020000522">
    <property type="protein sequence ID" value="KAL3789489.1"/>
    <property type="molecule type" value="Genomic_DNA"/>
</dbReference>
<keyword evidence="4" id="KW-1015">Disulfide bond</keyword>
<feature type="domain" description="Chitin-binding type-2" evidence="6">
    <location>
        <begin position="1"/>
        <end position="41"/>
    </location>
</feature>
<name>A0ABD3PN61_9STRA</name>
<organism evidence="7 8">
    <name type="scientific">Cyclotella atomus</name>
    <dbReference type="NCBI Taxonomy" id="382360"/>
    <lineage>
        <taxon>Eukaryota</taxon>
        <taxon>Sar</taxon>
        <taxon>Stramenopiles</taxon>
        <taxon>Ochrophyta</taxon>
        <taxon>Bacillariophyta</taxon>
        <taxon>Coscinodiscophyceae</taxon>
        <taxon>Thalassiosirophycidae</taxon>
        <taxon>Stephanodiscales</taxon>
        <taxon>Stephanodiscaceae</taxon>
        <taxon>Cyclotella</taxon>
    </lineage>
</organism>
<dbReference type="Proteomes" id="UP001530400">
    <property type="component" value="Unassembled WGS sequence"/>
</dbReference>
<keyword evidence="8" id="KW-1185">Reference proteome</keyword>
<evidence type="ECO:0000313" key="8">
    <source>
        <dbReference type="Proteomes" id="UP001530400"/>
    </source>
</evidence>
<keyword evidence="5" id="KW-0325">Glycoprotein</keyword>
<accession>A0ABD3PN61</accession>
<dbReference type="PROSITE" id="PS50940">
    <property type="entry name" value="CHIT_BIND_II"/>
    <property type="match status" value="2"/>
</dbReference>
<sequence>MIKGFYYCISGEAMHPLNCPDGTLYSEDMMQCIWKDQVTCTCTNGAPAPPSPVQGCGSGCPSSFTGRLPKLDCDGYYYCLRGQEVSSNDCWAGTKFDSTAGQCIWAHSATCDCVSGNSTNHSSPPPTPSGGEWTMDWGQLRCVSGGNPPHWKTGYPTQQECCKTEASGIPQCMTPPVAVSAIE</sequence>
<keyword evidence="2" id="KW-0732">Signal</keyword>